<keyword evidence="2 5" id="KW-0812">Transmembrane</keyword>
<dbReference type="OrthoDB" id="9811954at2"/>
<dbReference type="EMBL" id="VLKT01000059">
    <property type="protein sequence ID" value="TWI23743.1"/>
    <property type="molecule type" value="Genomic_DNA"/>
</dbReference>
<dbReference type="RefSeq" id="WP_145722367.1">
    <property type="nucleotide sequence ID" value="NZ_BSPF01000066.1"/>
</dbReference>
<evidence type="ECO:0000313" key="6">
    <source>
        <dbReference type="EMBL" id="TWI23743.1"/>
    </source>
</evidence>
<evidence type="ECO:0000256" key="2">
    <source>
        <dbReference type="ARBA" id="ARBA00022692"/>
    </source>
</evidence>
<evidence type="ECO:0000256" key="3">
    <source>
        <dbReference type="ARBA" id="ARBA00022989"/>
    </source>
</evidence>
<dbReference type="InterPro" id="IPR019691">
    <property type="entry name" value="DUF2585"/>
</dbReference>
<dbReference type="GO" id="GO:0005886">
    <property type="term" value="C:plasma membrane"/>
    <property type="evidence" value="ECO:0007669"/>
    <property type="project" value="InterPro"/>
</dbReference>
<feature type="transmembrane region" description="Helical" evidence="5">
    <location>
        <begin position="20"/>
        <end position="39"/>
    </location>
</feature>
<evidence type="ECO:0000256" key="5">
    <source>
        <dbReference type="SAM" id="Phobius"/>
    </source>
</evidence>
<evidence type="ECO:0000256" key="4">
    <source>
        <dbReference type="ARBA" id="ARBA00023136"/>
    </source>
</evidence>
<feature type="transmembrane region" description="Helical" evidence="5">
    <location>
        <begin position="154"/>
        <end position="174"/>
    </location>
</feature>
<evidence type="ECO:0000256" key="1">
    <source>
        <dbReference type="ARBA" id="ARBA00022475"/>
    </source>
</evidence>
<evidence type="ECO:0000313" key="7">
    <source>
        <dbReference type="Proteomes" id="UP000317122"/>
    </source>
</evidence>
<dbReference type="Pfam" id="PF10755">
    <property type="entry name" value="DUF2585"/>
    <property type="match status" value="1"/>
</dbReference>
<sequence length="199" mass="21542">MNAWQKAALKWSAGISLRTYLLVGAGIVALQGLVLLAMGQPPICECGYVTLWSGALSGPETSQQLTDWYTYTHVLHGIAFYLILWLAAPGSPIGLRFALALGLEAGWEIFENTPFIINRYRESALAQGYFGDSIINSVSDTVASVGGFVVARTLPVWAIGVLVIATELFSAYMIRDNLVLNIIQLIYPSEAISSWQVGG</sequence>
<proteinExistence type="predicted"/>
<keyword evidence="7" id="KW-1185">Reference proteome</keyword>
<reference evidence="6 7" key="1">
    <citation type="journal article" date="2015" name="Stand. Genomic Sci.">
        <title>Genomic Encyclopedia of Bacterial and Archaeal Type Strains, Phase III: the genomes of soil and plant-associated and newly described type strains.</title>
        <authorList>
            <person name="Whitman W.B."/>
            <person name="Woyke T."/>
            <person name="Klenk H.P."/>
            <person name="Zhou Y."/>
            <person name="Lilburn T.G."/>
            <person name="Beck B.J."/>
            <person name="De Vos P."/>
            <person name="Vandamme P."/>
            <person name="Eisen J.A."/>
            <person name="Garrity G."/>
            <person name="Hugenholtz P."/>
            <person name="Kyrpides N.C."/>
        </authorList>
    </citation>
    <scope>NUCLEOTIDE SEQUENCE [LARGE SCALE GENOMIC DNA]</scope>
    <source>
        <strain evidence="6 7">CGMCC 1.2546</strain>
    </source>
</reference>
<keyword evidence="4 5" id="KW-0472">Membrane</keyword>
<comment type="caution">
    <text evidence="6">The sequence shown here is derived from an EMBL/GenBank/DDBJ whole genome shotgun (WGS) entry which is preliminary data.</text>
</comment>
<keyword evidence="3 5" id="KW-1133">Transmembrane helix</keyword>
<protein>
    <submittedName>
        <fullName evidence="6">Uncharacterized protein DUF2585</fullName>
    </submittedName>
</protein>
<dbReference type="AlphaFoldDB" id="A0A562MV03"/>
<organism evidence="6 7">
    <name type="scientific">Mesorhizobium tianshanense</name>
    <dbReference type="NCBI Taxonomy" id="39844"/>
    <lineage>
        <taxon>Bacteria</taxon>
        <taxon>Pseudomonadati</taxon>
        <taxon>Pseudomonadota</taxon>
        <taxon>Alphaproteobacteria</taxon>
        <taxon>Hyphomicrobiales</taxon>
        <taxon>Phyllobacteriaceae</taxon>
        <taxon>Mesorhizobium</taxon>
    </lineage>
</organism>
<accession>A0A562MV03</accession>
<dbReference type="Proteomes" id="UP000317122">
    <property type="component" value="Unassembled WGS sequence"/>
</dbReference>
<keyword evidence="1" id="KW-1003">Cell membrane</keyword>
<name>A0A562MV03_9HYPH</name>
<gene>
    <name evidence="6" type="ORF">IQ26_06405</name>
</gene>